<gene>
    <name evidence="9" type="ORF">FWK35_00022089</name>
</gene>
<accession>A0A6G0VXB5</accession>
<evidence type="ECO:0000256" key="6">
    <source>
        <dbReference type="ARBA" id="ARBA00041184"/>
    </source>
</evidence>
<dbReference type="Gene3D" id="3.10.50.30">
    <property type="entry name" value="Transcription elongation factor, GreA/GreB, C-terminal domain"/>
    <property type="match status" value="1"/>
</dbReference>
<dbReference type="NCBIfam" id="NF008390">
    <property type="entry name" value="PRK11188.1"/>
    <property type="match status" value="1"/>
</dbReference>
<organism evidence="9 10">
    <name type="scientific">Aphis craccivora</name>
    <name type="common">Cowpea aphid</name>
    <dbReference type="NCBI Taxonomy" id="307492"/>
    <lineage>
        <taxon>Eukaryota</taxon>
        <taxon>Metazoa</taxon>
        <taxon>Ecdysozoa</taxon>
        <taxon>Arthropoda</taxon>
        <taxon>Hexapoda</taxon>
        <taxon>Insecta</taxon>
        <taxon>Pterygota</taxon>
        <taxon>Neoptera</taxon>
        <taxon>Paraneoptera</taxon>
        <taxon>Hemiptera</taxon>
        <taxon>Sternorrhyncha</taxon>
        <taxon>Aphidomorpha</taxon>
        <taxon>Aphidoidea</taxon>
        <taxon>Aphididae</taxon>
        <taxon>Aphidini</taxon>
        <taxon>Aphis</taxon>
        <taxon>Aphis</taxon>
    </lineage>
</organism>
<dbReference type="GO" id="GO:0032784">
    <property type="term" value="P:regulation of DNA-templated transcription elongation"/>
    <property type="evidence" value="ECO:0007669"/>
    <property type="project" value="InterPro"/>
</dbReference>
<dbReference type="OrthoDB" id="20105at2759"/>
<dbReference type="InterPro" id="IPR002877">
    <property type="entry name" value="RNA_MeTrfase_FtsJ_dom"/>
</dbReference>
<reference evidence="9 10" key="1">
    <citation type="submission" date="2019-08" db="EMBL/GenBank/DDBJ databases">
        <title>Whole genome of Aphis craccivora.</title>
        <authorList>
            <person name="Voronova N.V."/>
            <person name="Shulinski R.S."/>
            <person name="Bandarenka Y.V."/>
            <person name="Zhorov D.G."/>
            <person name="Warner D."/>
        </authorList>
    </citation>
    <scope>NUCLEOTIDE SEQUENCE [LARGE SCALE GENOMIC DNA]</scope>
    <source>
        <strain evidence="9">180601</strain>
        <tissue evidence="9">Whole Body</tissue>
    </source>
</reference>
<dbReference type="InterPro" id="IPR029063">
    <property type="entry name" value="SAM-dependent_MTases_sf"/>
</dbReference>
<dbReference type="EMBL" id="VUJU01010819">
    <property type="protein sequence ID" value="KAF0712873.1"/>
    <property type="molecule type" value="Genomic_DNA"/>
</dbReference>
<feature type="domain" description="Ribosomal RNA methyltransferase FtsJ" evidence="8">
    <location>
        <begin position="111"/>
        <end position="284"/>
    </location>
</feature>
<keyword evidence="10" id="KW-1185">Reference proteome</keyword>
<evidence type="ECO:0000256" key="3">
    <source>
        <dbReference type="ARBA" id="ARBA00022603"/>
    </source>
</evidence>
<feature type="non-terminal residue" evidence="9">
    <location>
        <position position="285"/>
    </location>
</feature>
<evidence type="ECO:0000256" key="2">
    <source>
        <dbReference type="ARBA" id="ARBA00022552"/>
    </source>
</evidence>
<evidence type="ECO:0000256" key="4">
    <source>
        <dbReference type="ARBA" id="ARBA00022679"/>
    </source>
</evidence>
<dbReference type="InterPro" id="IPR036953">
    <property type="entry name" value="GreA/GreB_C_sf"/>
</dbReference>
<dbReference type="GO" id="GO:0003677">
    <property type="term" value="F:DNA binding"/>
    <property type="evidence" value="ECO:0007669"/>
    <property type="project" value="InterPro"/>
</dbReference>
<evidence type="ECO:0000256" key="5">
    <source>
        <dbReference type="ARBA" id="ARBA00022691"/>
    </source>
</evidence>
<sequence length="285" mass="32739">MVHLIPMTVRGAEKLRKELEQLKNTKRPRDDESDFKKNLISINSPMSRGLIGKTVNTIATIFTPSVMRFIINIIKESNNMIIKNKSNSSKRWLLEHFQDKYVKEAKKNKIRSRSWFKLKEIDKNNKLFKPGMNIIDLGASPGGWSQYAVNKIGKTGSILAYDILPMKKITGVKFFQGDFRNVNTLNFILNNLSNKTFNVVMSDMAPNITGCWSVDMPRIIEICKIALKISRFVLAKNGVFLVKSFHGEGLNEFFKEIRTLFSKIKICKPKTSRSRSREIFILATR</sequence>
<dbReference type="PANTHER" id="PTHR10920">
    <property type="entry name" value="RIBOSOMAL RNA METHYLTRANSFERASE"/>
    <property type="match status" value="1"/>
</dbReference>
<dbReference type="PANTHER" id="PTHR10920:SF18">
    <property type="entry name" value="RRNA METHYLTRANSFERASE 2, MITOCHONDRIAL"/>
    <property type="match status" value="1"/>
</dbReference>
<keyword evidence="5" id="KW-0949">S-adenosyl-L-methionine</keyword>
<dbReference type="InterPro" id="IPR050082">
    <property type="entry name" value="RNA_methyltr_RlmE"/>
</dbReference>
<comment type="caution">
    <text evidence="9">The sequence shown here is derived from an EMBL/GenBank/DDBJ whole genome shotgun (WGS) entry which is preliminary data.</text>
</comment>
<dbReference type="Pfam" id="PF01272">
    <property type="entry name" value="GreA_GreB"/>
    <property type="match status" value="1"/>
</dbReference>
<proteinExistence type="inferred from homology"/>
<protein>
    <recommendedName>
        <fullName evidence="6">rRNA methyltransferase 2, mitochondrial</fullName>
    </recommendedName>
</protein>
<dbReference type="HAMAP" id="MF_01547">
    <property type="entry name" value="RNA_methyltr_E"/>
    <property type="match status" value="1"/>
</dbReference>
<evidence type="ECO:0000313" key="10">
    <source>
        <dbReference type="Proteomes" id="UP000478052"/>
    </source>
</evidence>
<evidence type="ECO:0000259" key="7">
    <source>
        <dbReference type="Pfam" id="PF01272"/>
    </source>
</evidence>
<dbReference type="Pfam" id="PF01728">
    <property type="entry name" value="FtsJ"/>
    <property type="match status" value="1"/>
</dbReference>
<feature type="domain" description="Transcription elongation factor GreA/GreB C-terminal" evidence="7">
    <location>
        <begin position="31"/>
        <end position="73"/>
    </location>
</feature>
<dbReference type="Gene3D" id="3.40.50.150">
    <property type="entry name" value="Vaccinia Virus protein VP39"/>
    <property type="match status" value="1"/>
</dbReference>
<evidence type="ECO:0000313" key="9">
    <source>
        <dbReference type="EMBL" id="KAF0712873.1"/>
    </source>
</evidence>
<keyword evidence="4 9" id="KW-0808">Transferase</keyword>
<dbReference type="AlphaFoldDB" id="A0A6G0VXB5"/>
<dbReference type="InterPro" id="IPR015507">
    <property type="entry name" value="rRNA-MeTfrase_E"/>
</dbReference>
<comment type="similarity">
    <text evidence="1">Belongs to the class I-like SAM-binding methyltransferase superfamily. RNA methyltransferase RlmE family.</text>
</comment>
<dbReference type="InterPro" id="IPR001437">
    <property type="entry name" value="Tscrpt_elong_fac_GreA/B_C"/>
</dbReference>
<dbReference type="GO" id="GO:0008650">
    <property type="term" value="F:rRNA (uridine-2'-O-)-methyltransferase activity"/>
    <property type="evidence" value="ECO:0007669"/>
    <property type="project" value="TreeGrafter"/>
</dbReference>
<evidence type="ECO:0000259" key="8">
    <source>
        <dbReference type="Pfam" id="PF01728"/>
    </source>
</evidence>
<dbReference type="Proteomes" id="UP000478052">
    <property type="component" value="Unassembled WGS sequence"/>
</dbReference>
<keyword evidence="2" id="KW-0698">rRNA processing</keyword>
<name>A0A6G0VXB5_APHCR</name>
<dbReference type="SUPFAM" id="SSF53335">
    <property type="entry name" value="S-adenosyl-L-methionine-dependent methyltransferases"/>
    <property type="match status" value="1"/>
</dbReference>
<dbReference type="CDD" id="cd02440">
    <property type="entry name" value="AdoMet_MTases"/>
    <property type="match status" value="1"/>
</dbReference>
<keyword evidence="3 9" id="KW-0489">Methyltransferase</keyword>
<dbReference type="SUPFAM" id="SSF54534">
    <property type="entry name" value="FKBP-like"/>
    <property type="match status" value="1"/>
</dbReference>
<evidence type="ECO:0000256" key="1">
    <source>
        <dbReference type="ARBA" id="ARBA00009258"/>
    </source>
</evidence>
<dbReference type="FunFam" id="3.40.50.150:FF:000005">
    <property type="entry name" value="Ribosomal RNA large subunit methyltransferase E"/>
    <property type="match status" value="1"/>
</dbReference>